<reference evidence="1" key="1">
    <citation type="submission" date="2022-06" db="EMBL/GenBank/DDBJ databases">
        <authorList>
            <person name="Legras J.-L."/>
            <person name="Devillers H."/>
            <person name="Grondin C."/>
        </authorList>
    </citation>
    <scope>NUCLEOTIDE SEQUENCE</scope>
    <source>
        <strain evidence="1">CLIB 1444</strain>
    </source>
</reference>
<accession>A0ACA9YA96</accession>
<gene>
    <name evidence="1" type="ORF">CLIB1444_07S03246</name>
</gene>
<protein>
    <submittedName>
        <fullName evidence="1">Protein Spt10p</fullName>
    </submittedName>
</protein>
<name>A0ACA9YA96_9ASCO</name>
<sequence>MSKYDEEHNYKPLEFQPVQLDRYTVLLRDGETTATIYPIFSVNELPDGLLAFLCDEMNMEIEAGETSTFFEPLDLESFQNYWFNHFAAVMILGDNPRLEGPKQWEKECLGSFYIKPSYPGRSGHICTGSFIVNAGIRGKGIGRTMVDCYLQWSPRLGYTYSLFNLVFETNVPARRVLESTNFKRVGRVKGAGILKGHETAVDAIMYGRELVSNPDPSIGAYRFDKIKFYLETGRYPAMADRQEKSRLRSSSSHYRLENGKLMLKDKEVVADPVRQIQICTEYHLMNHGGINKTTSAVAEKYHWSRIKDTVAAAIKSCAECRDQSGDPTIVKRFNKPRTVPSTSTVVNNNPPNNRRIHKVIQSQPNNPNARIIKNRLQVDDIVHLRDESVLSSQDLSALDDNIIAAVEAAQRSQLRNANPQSYAQAAAQGSEFQYSNDYYKRQNDIPVDPDVEFASHKYDNREDLEIARALIQANEDNHDENEEDKDKYVL</sequence>
<keyword evidence="2" id="KW-1185">Reference proteome</keyword>
<dbReference type="EMBL" id="CALSDN010000007">
    <property type="protein sequence ID" value="CAH6721824.1"/>
    <property type="molecule type" value="Genomic_DNA"/>
</dbReference>
<comment type="caution">
    <text evidence="1">The sequence shown here is derived from an EMBL/GenBank/DDBJ whole genome shotgun (WGS) entry which is preliminary data.</text>
</comment>
<evidence type="ECO:0000313" key="2">
    <source>
        <dbReference type="Proteomes" id="UP001152531"/>
    </source>
</evidence>
<dbReference type="Proteomes" id="UP001152531">
    <property type="component" value="Unassembled WGS sequence"/>
</dbReference>
<proteinExistence type="predicted"/>
<organism evidence="1 2">
    <name type="scientific">[Candida] jaroonii</name>
    <dbReference type="NCBI Taxonomy" id="467808"/>
    <lineage>
        <taxon>Eukaryota</taxon>
        <taxon>Fungi</taxon>
        <taxon>Dikarya</taxon>
        <taxon>Ascomycota</taxon>
        <taxon>Saccharomycotina</taxon>
        <taxon>Pichiomycetes</taxon>
        <taxon>Debaryomycetaceae</taxon>
        <taxon>Yamadazyma</taxon>
    </lineage>
</organism>
<evidence type="ECO:0000313" key="1">
    <source>
        <dbReference type="EMBL" id="CAH6721824.1"/>
    </source>
</evidence>